<proteinExistence type="predicted"/>
<protein>
    <submittedName>
        <fullName evidence="1">Uncharacterized protein</fullName>
    </submittedName>
</protein>
<dbReference type="Proteomes" id="UP000766486">
    <property type="component" value="Unassembled WGS sequence"/>
</dbReference>
<keyword evidence="2" id="KW-1185">Reference proteome</keyword>
<name>A0ABY6UJ37_BIOOC</name>
<organism evidence="1 2">
    <name type="scientific">Bionectria ochroleuca</name>
    <name type="common">Gliocladium roseum</name>
    <dbReference type="NCBI Taxonomy" id="29856"/>
    <lineage>
        <taxon>Eukaryota</taxon>
        <taxon>Fungi</taxon>
        <taxon>Dikarya</taxon>
        <taxon>Ascomycota</taxon>
        <taxon>Pezizomycotina</taxon>
        <taxon>Sordariomycetes</taxon>
        <taxon>Hypocreomycetidae</taxon>
        <taxon>Hypocreales</taxon>
        <taxon>Bionectriaceae</taxon>
        <taxon>Clonostachys</taxon>
    </lineage>
</organism>
<sequence length="227" mass="26773">MSVPIQTGCHLAFPSRLDGFFPGLEPGLESGPRPFPLQRPKRSAPDAFEETWTMYMLRCPGCGHWQEQREHGCDALAWELLRLFRTVVQILLCQGEQHLELGWHCFAYYSLPEQYVKESRGWKENLRSIEDLDPYENGDGLQYMKYSYVAALREFYEQFQDLWTRMRTRPESPEEDILKNVEFSNWINCYHESEANWFWLKEVGREIERNLEILVAWALGRDGAALK</sequence>
<reference evidence="1 2" key="1">
    <citation type="submission" date="2019-06" db="EMBL/GenBank/DDBJ databases">
        <authorList>
            <person name="Broberg M."/>
        </authorList>
    </citation>
    <scope>NUCLEOTIDE SEQUENCE [LARGE SCALE GENOMIC DNA]</scope>
</reference>
<evidence type="ECO:0000313" key="1">
    <source>
        <dbReference type="EMBL" id="VUC31023.1"/>
    </source>
</evidence>
<gene>
    <name evidence="1" type="ORF">CLO192961_LOCUS298437</name>
</gene>
<dbReference type="EMBL" id="CABFNS010000828">
    <property type="protein sequence ID" value="VUC31023.1"/>
    <property type="molecule type" value="Genomic_DNA"/>
</dbReference>
<comment type="caution">
    <text evidence="1">The sequence shown here is derived from an EMBL/GenBank/DDBJ whole genome shotgun (WGS) entry which is preliminary data.</text>
</comment>
<accession>A0ABY6UJ37</accession>
<evidence type="ECO:0000313" key="2">
    <source>
        <dbReference type="Proteomes" id="UP000766486"/>
    </source>
</evidence>